<evidence type="ECO:0000256" key="1">
    <source>
        <dbReference type="SAM" id="SignalP"/>
    </source>
</evidence>
<evidence type="ECO:0000313" key="2">
    <source>
        <dbReference type="EMBL" id="SQD76586.1"/>
    </source>
</evidence>
<protein>
    <recommendedName>
        <fullName evidence="4">Lipoprotein</fullName>
    </recommendedName>
</protein>
<name>A0A330LK07_9GAMM</name>
<dbReference type="Proteomes" id="UP000250163">
    <property type="component" value="Chromosome MORIYA"/>
</dbReference>
<reference evidence="3" key="1">
    <citation type="submission" date="2018-05" db="EMBL/GenBank/DDBJ databases">
        <authorList>
            <person name="Cea G.-C."/>
            <person name="William W."/>
        </authorList>
    </citation>
    <scope>NUCLEOTIDE SEQUENCE [LARGE SCALE GENOMIC DNA]</scope>
    <source>
        <strain evidence="3">DB21MT 5</strain>
    </source>
</reference>
<organism evidence="2 3">
    <name type="scientific">Moritella yayanosii</name>
    <dbReference type="NCBI Taxonomy" id="69539"/>
    <lineage>
        <taxon>Bacteria</taxon>
        <taxon>Pseudomonadati</taxon>
        <taxon>Pseudomonadota</taxon>
        <taxon>Gammaproteobacteria</taxon>
        <taxon>Alteromonadales</taxon>
        <taxon>Moritellaceae</taxon>
        <taxon>Moritella</taxon>
    </lineage>
</organism>
<sequence length="171" mass="19585">MKWILTLMSLLSALFVTACTSPATPVQQVMTIQLETMQEHPLTTQVRALNWVLLQQAFFVQGTFEHGQRLYITYPNSAVTLPITYQELQRASAETLAQLNWFDIQIVTAQQRLRSHNTYFTESTESTESSYSLVIHIVKVENTINKHTLIIKLINNRFNTVEAQVSRVISL</sequence>
<evidence type="ECO:0000313" key="3">
    <source>
        <dbReference type="Proteomes" id="UP000250163"/>
    </source>
</evidence>
<keyword evidence="3" id="KW-1185">Reference proteome</keyword>
<gene>
    <name evidence="2" type="ORF">MORIYA_0108</name>
</gene>
<feature type="chain" id="PRO_5016335575" description="Lipoprotein" evidence="1">
    <location>
        <begin position="19"/>
        <end position="171"/>
    </location>
</feature>
<feature type="signal peptide" evidence="1">
    <location>
        <begin position="1"/>
        <end position="18"/>
    </location>
</feature>
<accession>A0A330LK07</accession>
<dbReference type="AlphaFoldDB" id="A0A330LK07"/>
<dbReference type="RefSeq" id="WP_112711778.1">
    <property type="nucleotide sequence ID" value="NZ_LS483250.1"/>
</dbReference>
<dbReference type="OrthoDB" id="6399170at2"/>
<proteinExistence type="predicted"/>
<dbReference type="PROSITE" id="PS51257">
    <property type="entry name" value="PROKAR_LIPOPROTEIN"/>
    <property type="match status" value="1"/>
</dbReference>
<dbReference type="KEGG" id="mya:MORIYA_0108"/>
<evidence type="ECO:0008006" key="4">
    <source>
        <dbReference type="Google" id="ProtNLM"/>
    </source>
</evidence>
<keyword evidence="1" id="KW-0732">Signal</keyword>
<dbReference type="EMBL" id="LS483250">
    <property type="protein sequence ID" value="SQD76586.1"/>
    <property type="molecule type" value="Genomic_DNA"/>
</dbReference>